<dbReference type="NCBIfam" id="TIGR00581">
    <property type="entry name" value="moaC"/>
    <property type="match status" value="1"/>
</dbReference>
<dbReference type="Proteomes" id="UP000218113">
    <property type="component" value="Unassembled WGS sequence"/>
</dbReference>
<dbReference type="InterPro" id="IPR047594">
    <property type="entry name" value="MoaC_bact/euk"/>
</dbReference>
<dbReference type="GO" id="GO:0006777">
    <property type="term" value="P:Mo-molybdopterin cofactor biosynthetic process"/>
    <property type="evidence" value="ECO:0007669"/>
    <property type="project" value="UniProtKB-UniRule"/>
</dbReference>
<dbReference type="PANTHER" id="PTHR22960">
    <property type="entry name" value="MOLYBDOPTERIN COFACTOR SYNTHESIS PROTEIN A"/>
    <property type="match status" value="1"/>
</dbReference>
<dbReference type="HAMAP" id="MF_01224_B">
    <property type="entry name" value="MoaC_B"/>
    <property type="match status" value="1"/>
</dbReference>
<dbReference type="SUPFAM" id="SSF55040">
    <property type="entry name" value="Molybdenum cofactor biosynthesis protein C, MoaC"/>
    <property type="match status" value="1"/>
</dbReference>
<dbReference type="GO" id="GO:0061799">
    <property type="term" value="F:cyclic pyranopterin monophosphate synthase activity"/>
    <property type="evidence" value="ECO:0007669"/>
    <property type="project" value="UniProtKB-UniRule"/>
</dbReference>
<dbReference type="AlphaFoldDB" id="A0A2A4SNP3"/>
<evidence type="ECO:0000256" key="4">
    <source>
        <dbReference type="ARBA" id="ARBA00023150"/>
    </source>
</evidence>
<reference evidence="9" key="1">
    <citation type="submission" date="2017-08" db="EMBL/GenBank/DDBJ databases">
        <title>A dynamic microbial community with high functional redundancy inhabits the cold, oxic subseafloor aquifer.</title>
        <authorList>
            <person name="Tully B.J."/>
            <person name="Wheat C.G."/>
            <person name="Glazer B.T."/>
            <person name="Huber J.A."/>
        </authorList>
    </citation>
    <scope>NUCLEOTIDE SEQUENCE [LARGE SCALE GENOMIC DNA]</scope>
</reference>
<dbReference type="UniPathway" id="UPA00344"/>
<comment type="subunit">
    <text evidence="6">Homohexamer; trimer of dimers.</text>
</comment>
<sequence>MEEKLSHFDEKTGRAKMVDVGGKQDTTRIAITRSILKISAKLVEILASGSLEKGDAFTVAKTAGILAAKQTGQLIPMCHPLSLDCVNIEIELLPDRQEIRIEAEAKTTGKTGVEMEALVAASVAGMTVYDMCKAVDKGIQIVKTGLFRKTGGKSGEYCNPEMEW</sequence>
<evidence type="ECO:0000256" key="3">
    <source>
        <dbReference type="ARBA" id="ARBA00012575"/>
    </source>
</evidence>
<evidence type="ECO:0000256" key="5">
    <source>
        <dbReference type="ARBA" id="ARBA00023239"/>
    </source>
</evidence>
<keyword evidence="5 6" id="KW-0456">Lyase</keyword>
<dbReference type="EC" id="4.6.1.17" evidence="3 6"/>
<dbReference type="CDD" id="cd01420">
    <property type="entry name" value="MoaC_PE"/>
    <property type="match status" value="1"/>
</dbReference>
<evidence type="ECO:0000259" key="7">
    <source>
        <dbReference type="Pfam" id="PF01967"/>
    </source>
</evidence>
<dbReference type="Gene3D" id="3.30.70.640">
    <property type="entry name" value="Molybdopterin cofactor biosynthesis C (MoaC) domain"/>
    <property type="match status" value="1"/>
</dbReference>
<evidence type="ECO:0000256" key="2">
    <source>
        <dbReference type="ARBA" id="ARBA00005046"/>
    </source>
</evidence>
<evidence type="ECO:0000256" key="1">
    <source>
        <dbReference type="ARBA" id="ARBA00001637"/>
    </source>
</evidence>
<feature type="binding site" evidence="6">
    <location>
        <begin position="115"/>
        <end position="116"/>
    </location>
    <ligand>
        <name>substrate</name>
    </ligand>
</feature>
<feature type="binding site" evidence="6">
    <location>
        <begin position="77"/>
        <end position="79"/>
    </location>
    <ligand>
        <name>substrate</name>
    </ligand>
</feature>
<dbReference type="InterPro" id="IPR002820">
    <property type="entry name" value="Mopterin_CF_biosynth-C_dom"/>
</dbReference>
<dbReference type="NCBIfam" id="NF006870">
    <property type="entry name" value="PRK09364.1"/>
    <property type="match status" value="1"/>
</dbReference>
<comment type="pathway">
    <text evidence="2 6">Cofactor biosynthesis; molybdopterin biosynthesis.</text>
</comment>
<feature type="domain" description="Molybdopterin cofactor biosynthesis C (MoaC)" evidence="7">
    <location>
        <begin position="17"/>
        <end position="152"/>
    </location>
</feature>
<dbReference type="InterPro" id="IPR050105">
    <property type="entry name" value="MoCo_biosynth_MoaA/MoaC"/>
</dbReference>
<dbReference type="Pfam" id="PF01967">
    <property type="entry name" value="MoaC"/>
    <property type="match status" value="1"/>
</dbReference>
<feature type="active site" evidence="6">
    <location>
        <position position="130"/>
    </location>
</feature>
<dbReference type="EMBL" id="NVSR01000152">
    <property type="protein sequence ID" value="PCI22983.1"/>
    <property type="molecule type" value="Genomic_DNA"/>
</dbReference>
<proteinExistence type="inferred from homology"/>
<comment type="catalytic activity">
    <reaction evidence="1 6">
        <text>(8S)-3',8-cyclo-7,8-dihydroguanosine 5'-triphosphate = cyclic pyranopterin phosphate + diphosphate</text>
        <dbReference type="Rhea" id="RHEA:49580"/>
        <dbReference type="ChEBI" id="CHEBI:33019"/>
        <dbReference type="ChEBI" id="CHEBI:59648"/>
        <dbReference type="ChEBI" id="CHEBI:131766"/>
        <dbReference type="EC" id="4.6.1.17"/>
    </reaction>
</comment>
<evidence type="ECO:0000256" key="6">
    <source>
        <dbReference type="HAMAP-Rule" id="MF_01224"/>
    </source>
</evidence>
<organism evidence="8 9">
    <name type="scientific">SAR324 cluster bacterium</name>
    <dbReference type="NCBI Taxonomy" id="2024889"/>
    <lineage>
        <taxon>Bacteria</taxon>
        <taxon>Deltaproteobacteria</taxon>
        <taxon>SAR324 cluster</taxon>
    </lineage>
</organism>
<gene>
    <name evidence="6 8" type="primary">moaC</name>
    <name evidence="8" type="ORF">COB67_13115</name>
</gene>
<accession>A0A2A4SNP3</accession>
<protein>
    <recommendedName>
        <fullName evidence="3 6">Cyclic pyranopterin monophosphate synthase</fullName>
        <ecNumber evidence="3 6">4.6.1.17</ecNumber>
    </recommendedName>
    <alternativeName>
        <fullName evidence="6">Molybdenum cofactor biosynthesis protein C</fullName>
    </alternativeName>
</protein>
<comment type="caution">
    <text evidence="8">The sequence shown here is derived from an EMBL/GenBank/DDBJ whole genome shotgun (WGS) entry which is preliminary data.</text>
</comment>
<keyword evidence="4 6" id="KW-0501">Molybdenum cofactor biosynthesis</keyword>
<dbReference type="InterPro" id="IPR023045">
    <property type="entry name" value="MoaC"/>
</dbReference>
<name>A0A2A4SNP3_9DELT</name>
<dbReference type="InterPro" id="IPR036522">
    <property type="entry name" value="MoaC_sf"/>
</dbReference>
<evidence type="ECO:0000313" key="8">
    <source>
        <dbReference type="EMBL" id="PCI22983.1"/>
    </source>
</evidence>
<evidence type="ECO:0000313" key="9">
    <source>
        <dbReference type="Proteomes" id="UP000218113"/>
    </source>
</evidence>
<comment type="function">
    <text evidence="6">Catalyzes the conversion of (8S)-3',8-cyclo-7,8-dihydroguanosine 5'-triphosphate to cyclic pyranopterin monophosphate (cPMP).</text>
</comment>
<comment type="similarity">
    <text evidence="6">Belongs to the MoaC family.</text>
</comment>